<dbReference type="EMBL" id="MW394391">
    <property type="protein sequence ID" value="QQV92122.1"/>
    <property type="molecule type" value="Genomic_DNA"/>
</dbReference>
<organism evidence="1 2">
    <name type="scientific">Klebsiella phage vB_KpM_FBKp24</name>
    <dbReference type="NCBI Taxonomy" id="2801834"/>
    <lineage>
        <taxon>Viruses</taxon>
        <taxon>Duplodnaviria</taxon>
        <taxon>Heunggongvirae</taxon>
        <taxon>Uroviricota</taxon>
        <taxon>Caudoviricetes</taxon>
        <taxon>Chimalliviridae</taxon>
        <taxon>Maaswegvirus</taxon>
        <taxon>Maaswegvirus Kp24</taxon>
    </lineage>
</organism>
<gene>
    <name evidence="1" type="ORF">vBKpMFBKp24_352</name>
</gene>
<evidence type="ECO:0000313" key="2">
    <source>
        <dbReference type="Proteomes" id="UP000596381"/>
    </source>
</evidence>
<evidence type="ECO:0000313" key="1">
    <source>
        <dbReference type="EMBL" id="QQV92122.1"/>
    </source>
</evidence>
<sequence>MQNITKMADRLTSYGKATRTGEIGIQHQTVFIRTAALDDDDLVDNNYSGFSGGRLLDVMRTEPFKAMVDRIGQCFEDNVANTDDQFFPVQNFNSPYETFCQEEIKSLPALTEVRIEIRQAQVFSQNVYYFVKNKKDVSEFEDQFRQMLAENDLPAETVNLIFTVPNSVTLAQMYELMTIFSIVLRETAKDAMFVPGRVIGNFNQITKGKCYAF</sequence>
<proteinExistence type="predicted"/>
<reference evidence="1 2" key="1">
    <citation type="submission" date="2020-12" db="EMBL/GenBank/DDBJ databases">
        <title>Genomic characterization of four novel bacteriophages infecting Klebsiella pneumoniae.</title>
        <authorList>
            <person name="Estrada Bonilla B."/>
            <person name="Costa A.R."/>
            <person name="van Rossum T."/>
            <person name="Hagedoorn S."/>
            <person name="Wallinga H."/>
            <person name="Xiao M."/>
            <person name="Song W."/>
            <person name="Haas P.-J."/>
            <person name="Nobrega F.L."/>
            <person name="Brouns S.J.J."/>
        </authorList>
    </citation>
    <scope>NUCLEOTIDE SEQUENCE [LARGE SCALE GENOMIC DNA]</scope>
</reference>
<accession>A0A7U0GBI4</accession>
<keyword evidence="2" id="KW-1185">Reference proteome</keyword>
<protein>
    <submittedName>
        <fullName evidence="1">Uncharacterized protein</fullName>
    </submittedName>
</protein>
<dbReference type="Proteomes" id="UP000596381">
    <property type="component" value="Segment"/>
</dbReference>
<name>A0A7U0GBI4_9CAUD</name>